<dbReference type="SUPFAM" id="SSF52821">
    <property type="entry name" value="Rhodanese/Cell cycle control phosphatase"/>
    <property type="match status" value="1"/>
</dbReference>
<reference evidence="3 4" key="1">
    <citation type="submission" date="2020-08" db="EMBL/GenBank/DDBJ databases">
        <title>Bridging the membrane lipid divide: bacteria of the FCB group superphylum have the potential to synthesize archaeal ether lipids.</title>
        <authorList>
            <person name="Villanueva L."/>
            <person name="Von Meijenfeldt F.A.B."/>
            <person name="Westbye A.B."/>
            <person name="Yadav S."/>
            <person name="Hopmans E.C."/>
            <person name="Dutilh B.E."/>
            <person name="Sinninghe Damste J.S."/>
        </authorList>
    </citation>
    <scope>NUCLEOTIDE SEQUENCE [LARGE SCALE GENOMIC DNA]</scope>
    <source>
        <strain evidence="3">NIOZ-UU47</strain>
    </source>
</reference>
<gene>
    <name evidence="3" type="ORF">H8E41_05660</name>
</gene>
<evidence type="ECO:0000256" key="1">
    <source>
        <dbReference type="SAM" id="SignalP"/>
    </source>
</evidence>
<dbReference type="Proteomes" id="UP000614424">
    <property type="component" value="Unassembled WGS sequence"/>
</dbReference>
<dbReference type="AlphaFoldDB" id="A0A8J6NDH8"/>
<dbReference type="InterPro" id="IPR036873">
    <property type="entry name" value="Rhodanese-like_dom_sf"/>
</dbReference>
<dbReference type="Pfam" id="PF00581">
    <property type="entry name" value="Rhodanese"/>
    <property type="match status" value="1"/>
</dbReference>
<dbReference type="InterPro" id="IPR001763">
    <property type="entry name" value="Rhodanese-like_dom"/>
</dbReference>
<dbReference type="EMBL" id="JACNJZ010000084">
    <property type="protein sequence ID" value="MBC8317372.1"/>
    <property type="molecule type" value="Genomic_DNA"/>
</dbReference>
<dbReference type="Gene3D" id="3.40.250.10">
    <property type="entry name" value="Rhodanese-like domain"/>
    <property type="match status" value="1"/>
</dbReference>
<feature type="signal peptide" evidence="1">
    <location>
        <begin position="1"/>
        <end position="26"/>
    </location>
</feature>
<evidence type="ECO:0000313" key="3">
    <source>
        <dbReference type="EMBL" id="MBC8317372.1"/>
    </source>
</evidence>
<dbReference type="PROSITE" id="PS50206">
    <property type="entry name" value="RHODANESE_3"/>
    <property type="match status" value="1"/>
</dbReference>
<feature type="chain" id="PRO_5035255729" evidence="1">
    <location>
        <begin position="27"/>
        <end position="196"/>
    </location>
</feature>
<dbReference type="CDD" id="cd00158">
    <property type="entry name" value="RHOD"/>
    <property type="match status" value="1"/>
</dbReference>
<organism evidence="3 4">
    <name type="scientific">Candidatus Desulfobia pelagia</name>
    <dbReference type="NCBI Taxonomy" id="2841692"/>
    <lineage>
        <taxon>Bacteria</taxon>
        <taxon>Pseudomonadati</taxon>
        <taxon>Thermodesulfobacteriota</taxon>
        <taxon>Desulfobulbia</taxon>
        <taxon>Desulfobulbales</taxon>
        <taxon>Desulfobulbaceae</taxon>
        <taxon>Candidatus Desulfobia</taxon>
    </lineage>
</organism>
<feature type="domain" description="Rhodanese" evidence="2">
    <location>
        <begin position="140"/>
        <end position="194"/>
    </location>
</feature>
<evidence type="ECO:0000313" key="4">
    <source>
        <dbReference type="Proteomes" id="UP000614424"/>
    </source>
</evidence>
<sequence>MKKKMLKKFIPFMVCASFFVSGCQQTGQNAAADQAMKVESVVKAQGNVYKGKVAGVSNKAKTISITVGKGDAAKTMMVKFNDQTKGMEHAAKGEAAIIKYEVIGTDKIAVEVKPKLAKLPEGTTEVDTEYLANLVSQGTEKGNYFLVDSRPGSRFHEGTIPTSVSIPVPKIKGEGALAVLPKDKNIQLVFYCGGPT</sequence>
<proteinExistence type="predicted"/>
<name>A0A8J6NDH8_9BACT</name>
<protein>
    <submittedName>
        <fullName evidence="3">Rhodanese-like domain-containing protein</fullName>
    </submittedName>
</protein>
<evidence type="ECO:0000259" key="2">
    <source>
        <dbReference type="PROSITE" id="PS50206"/>
    </source>
</evidence>
<dbReference type="PROSITE" id="PS51257">
    <property type="entry name" value="PROKAR_LIPOPROTEIN"/>
    <property type="match status" value="1"/>
</dbReference>
<comment type="caution">
    <text evidence="3">The sequence shown here is derived from an EMBL/GenBank/DDBJ whole genome shotgun (WGS) entry which is preliminary data.</text>
</comment>
<accession>A0A8J6NDH8</accession>
<keyword evidence="1" id="KW-0732">Signal</keyword>